<dbReference type="KEGG" id="bths:CNY62_06040"/>
<evidence type="ECO:0000259" key="3">
    <source>
        <dbReference type="PROSITE" id="PS50943"/>
    </source>
</evidence>
<organism evidence="4 5">
    <name type="scientific">Brochothrix thermosphacta</name>
    <name type="common">Microbacterium thermosphactum</name>
    <dbReference type="NCBI Taxonomy" id="2756"/>
    <lineage>
        <taxon>Bacteria</taxon>
        <taxon>Bacillati</taxon>
        <taxon>Bacillota</taxon>
        <taxon>Bacilli</taxon>
        <taxon>Bacillales</taxon>
        <taxon>Listeriaceae</taxon>
        <taxon>Brochothrix</taxon>
    </lineage>
</organism>
<dbReference type="EMBL" id="CP023483">
    <property type="protein sequence ID" value="ATF25998.1"/>
    <property type="molecule type" value="Genomic_DNA"/>
</dbReference>
<protein>
    <submittedName>
        <fullName evidence="4">XRE family transcriptional regulator</fullName>
    </submittedName>
</protein>
<keyword evidence="1" id="KW-0238">DNA-binding</keyword>
<reference evidence="4 5" key="1">
    <citation type="submission" date="2017-09" db="EMBL/GenBank/DDBJ databases">
        <title>Complete Genome Sequences of Two Strains of the Meat Spoilage Bacterium Brochothrix thermosphacta Isolated from Ground Chicken.</title>
        <authorList>
            <person name="Paoli G.C."/>
            <person name="Wijey C."/>
            <person name="Chen C.-Y."/>
            <person name="Nguyen L."/>
            <person name="Yan X."/>
            <person name="Irwin P.L."/>
        </authorList>
    </citation>
    <scope>NUCLEOTIDE SEQUENCE [LARGE SCALE GENOMIC DNA]</scope>
    <source>
        <strain evidence="4 5">BI</strain>
    </source>
</reference>
<dbReference type="OrthoDB" id="9812495at2"/>
<gene>
    <name evidence="4" type="ORF">CNY62_06040</name>
</gene>
<dbReference type="PANTHER" id="PTHR46558">
    <property type="entry name" value="TRACRIPTIONAL REGULATORY PROTEIN-RELATED-RELATED"/>
    <property type="match status" value="1"/>
</dbReference>
<dbReference type="PROSITE" id="PS50943">
    <property type="entry name" value="HTH_CROC1"/>
    <property type="match status" value="1"/>
</dbReference>
<dbReference type="RefSeq" id="WP_069125024.1">
    <property type="nucleotide sequence ID" value="NZ_CP023643.1"/>
</dbReference>
<dbReference type="Gene3D" id="1.10.260.40">
    <property type="entry name" value="lambda repressor-like DNA-binding domains"/>
    <property type="match status" value="1"/>
</dbReference>
<keyword evidence="2" id="KW-0812">Transmembrane</keyword>
<keyword evidence="2" id="KW-0472">Membrane</keyword>
<dbReference type="GO" id="GO:0003677">
    <property type="term" value="F:DNA binding"/>
    <property type="evidence" value="ECO:0007669"/>
    <property type="project" value="UniProtKB-KW"/>
</dbReference>
<proteinExistence type="predicted"/>
<dbReference type="Pfam" id="PF01381">
    <property type="entry name" value="HTH_3"/>
    <property type="match status" value="1"/>
</dbReference>
<dbReference type="STRING" id="2756.BFR44_05765"/>
<feature type="transmembrane region" description="Helical" evidence="2">
    <location>
        <begin position="86"/>
        <end position="105"/>
    </location>
</feature>
<keyword evidence="5" id="KW-1185">Reference proteome</keyword>
<accession>A0A1D2M0A2</accession>
<dbReference type="SMART" id="SM00530">
    <property type="entry name" value="HTH_XRE"/>
    <property type="match status" value="1"/>
</dbReference>
<feature type="domain" description="HTH cro/C1-type" evidence="3">
    <location>
        <begin position="7"/>
        <end position="61"/>
    </location>
</feature>
<dbReference type="InterPro" id="IPR001387">
    <property type="entry name" value="Cro/C1-type_HTH"/>
</dbReference>
<name>A0A1D2M0A2_BROTH</name>
<dbReference type="Proteomes" id="UP000243591">
    <property type="component" value="Chromosome"/>
</dbReference>
<dbReference type="PANTHER" id="PTHR46558:SF15">
    <property type="entry name" value="HELIX-TURN-HELIX DOMAIN PROTEIN"/>
    <property type="match status" value="1"/>
</dbReference>
<evidence type="ECO:0000313" key="5">
    <source>
        <dbReference type="Proteomes" id="UP000243591"/>
    </source>
</evidence>
<evidence type="ECO:0000313" key="4">
    <source>
        <dbReference type="EMBL" id="ATF25998.1"/>
    </source>
</evidence>
<keyword evidence="2" id="KW-1133">Transmembrane helix</keyword>
<evidence type="ECO:0000256" key="2">
    <source>
        <dbReference type="SAM" id="Phobius"/>
    </source>
</evidence>
<dbReference type="AlphaFoldDB" id="A0A1D2M0A2"/>
<evidence type="ECO:0000256" key="1">
    <source>
        <dbReference type="ARBA" id="ARBA00023125"/>
    </source>
</evidence>
<dbReference type="SUPFAM" id="SSF47413">
    <property type="entry name" value="lambda repressor-like DNA-binding domains"/>
    <property type="match status" value="1"/>
</dbReference>
<dbReference type="CDD" id="cd00093">
    <property type="entry name" value="HTH_XRE"/>
    <property type="match status" value="1"/>
</dbReference>
<sequence>MNIGEKIKEKRSSMNLTQQELAAQLNVSRSTVSNWEVGRNYPDIEMIVNISNLLDVSLDVLLKGDDQVVAKIANDTKIRKKQSRRILLLSLLITLIIISSLYIYLTFYSMQTITSEDQIKNITVTDKDSLIVKLNLPSYRTYSGYMVDSNSDNDSALNLSIFSDLTFKGVKKQTLKLDLTSDIFKNRKILFIKDSDHNTITEIKLD</sequence>
<dbReference type="InterPro" id="IPR010982">
    <property type="entry name" value="Lambda_DNA-bd_dom_sf"/>
</dbReference>